<evidence type="ECO:0000256" key="2">
    <source>
        <dbReference type="ARBA" id="ARBA00005267"/>
    </source>
</evidence>
<evidence type="ECO:0000256" key="6">
    <source>
        <dbReference type="ARBA" id="ARBA00022982"/>
    </source>
</evidence>
<evidence type="ECO:0000256" key="1">
    <source>
        <dbReference type="ARBA" id="ARBA00001917"/>
    </source>
</evidence>
<evidence type="ECO:0000256" key="4">
    <source>
        <dbReference type="ARBA" id="ARBA00022630"/>
    </source>
</evidence>
<dbReference type="SUPFAM" id="SSF52218">
    <property type="entry name" value="Flavoproteins"/>
    <property type="match status" value="1"/>
</dbReference>
<feature type="domain" description="Flavodoxin-like" evidence="8">
    <location>
        <begin position="4"/>
        <end position="141"/>
    </location>
</feature>
<dbReference type="AlphaFoldDB" id="A0A544QWA5"/>
<dbReference type="InterPro" id="IPR008254">
    <property type="entry name" value="Flavodoxin/NO_synth"/>
</dbReference>
<evidence type="ECO:0000256" key="5">
    <source>
        <dbReference type="ARBA" id="ARBA00022643"/>
    </source>
</evidence>
<dbReference type="NCBIfam" id="TIGR01753">
    <property type="entry name" value="flav_short"/>
    <property type="match status" value="1"/>
</dbReference>
<dbReference type="InterPro" id="IPR001226">
    <property type="entry name" value="Flavodoxin_CS"/>
</dbReference>
<evidence type="ECO:0000259" key="8">
    <source>
        <dbReference type="PROSITE" id="PS50902"/>
    </source>
</evidence>
<comment type="similarity">
    <text evidence="2 7">Belongs to the flavodoxin family.</text>
</comment>
<dbReference type="RefSeq" id="WP_142535570.1">
    <property type="nucleotide sequence ID" value="NZ_SGJB01000005.1"/>
</dbReference>
<evidence type="ECO:0000256" key="3">
    <source>
        <dbReference type="ARBA" id="ARBA00022448"/>
    </source>
</evidence>
<dbReference type="EMBL" id="SGJB01000005">
    <property type="protein sequence ID" value="TQQ84966.1"/>
    <property type="molecule type" value="Genomic_DNA"/>
</dbReference>
<keyword evidence="6 7" id="KW-0249">Electron transport</keyword>
<accession>A0A544QWA5</accession>
<keyword evidence="10" id="KW-1185">Reference proteome</keyword>
<dbReference type="Proteomes" id="UP000317863">
    <property type="component" value="Unassembled WGS sequence"/>
</dbReference>
<name>A0A544QWA5_9FIRM</name>
<dbReference type="GO" id="GO:0016651">
    <property type="term" value="F:oxidoreductase activity, acting on NAD(P)H"/>
    <property type="evidence" value="ECO:0007669"/>
    <property type="project" value="UniProtKB-ARBA"/>
</dbReference>
<keyword evidence="3 7" id="KW-0813">Transport</keyword>
<protein>
    <recommendedName>
        <fullName evidence="7">Flavodoxin</fullName>
    </recommendedName>
</protein>
<dbReference type="PROSITE" id="PS50902">
    <property type="entry name" value="FLAVODOXIN_LIKE"/>
    <property type="match status" value="1"/>
</dbReference>
<organism evidence="9 10">
    <name type="scientific">Peptacetobacter hominis</name>
    <dbReference type="NCBI Taxonomy" id="2743610"/>
    <lineage>
        <taxon>Bacteria</taxon>
        <taxon>Bacillati</taxon>
        <taxon>Bacillota</taxon>
        <taxon>Clostridia</taxon>
        <taxon>Peptostreptococcales</taxon>
        <taxon>Peptostreptococcaceae</taxon>
        <taxon>Peptacetobacter</taxon>
    </lineage>
</organism>
<dbReference type="GO" id="GO:0009055">
    <property type="term" value="F:electron transfer activity"/>
    <property type="evidence" value="ECO:0007669"/>
    <property type="project" value="UniProtKB-UniRule"/>
</dbReference>
<comment type="function">
    <text evidence="7">Low-potential electron donor to a number of redox enzymes.</text>
</comment>
<dbReference type="Pfam" id="PF00258">
    <property type="entry name" value="Flavodoxin_1"/>
    <property type="match status" value="1"/>
</dbReference>
<keyword evidence="5 7" id="KW-0288">FMN</keyword>
<dbReference type="InterPro" id="IPR029039">
    <property type="entry name" value="Flavoprotein-like_sf"/>
</dbReference>
<comment type="cofactor">
    <cofactor evidence="1 7">
        <name>FMN</name>
        <dbReference type="ChEBI" id="CHEBI:58210"/>
    </cofactor>
</comment>
<reference evidence="9 10" key="1">
    <citation type="submission" date="2019-02" db="EMBL/GenBank/DDBJ databases">
        <title>Peptostreptococcaceae bacterium ZHW00191 nov., a new bacterium isolated from the human gut.</title>
        <authorList>
            <person name="Zhou H.-W."/>
            <person name="Chen X.-J."/>
        </authorList>
    </citation>
    <scope>NUCLEOTIDE SEQUENCE [LARGE SCALE GENOMIC DNA]</scope>
    <source>
        <strain evidence="9 10">ZHW00191</strain>
    </source>
</reference>
<evidence type="ECO:0000256" key="7">
    <source>
        <dbReference type="RuleBase" id="RU367037"/>
    </source>
</evidence>
<comment type="caution">
    <text evidence="9">The sequence shown here is derived from an EMBL/GenBank/DDBJ whole genome shotgun (WGS) entry which is preliminary data.</text>
</comment>
<keyword evidence="4 7" id="KW-0285">Flavoprotein</keyword>
<dbReference type="InterPro" id="IPR010087">
    <property type="entry name" value="Flav_short"/>
</dbReference>
<dbReference type="Gene3D" id="3.40.50.360">
    <property type="match status" value="1"/>
</dbReference>
<dbReference type="PANTHER" id="PTHR32145">
    <property type="entry name" value="DIFLAVIN FLAVOPROTEIN A 2-RELATED"/>
    <property type="match status" value="1"/>
</dbReference>
<dbReference type="PANTHER" id="PTHR32145:SF11">
    <property type="entry name" value="DIFLAVIN FLAVOPROTEIN A 2-RELATED"/>
    <property type="match status" value="1"/>
</dbReference>
<dbReference type="InterPro" id="IPR051285">
    <property type="entry name" value="NADH_oxidoreductase_modular"/>
</dbReference>
<sequence>MNEVKIVYWSGTGNTEQMASIIADGIKEAGKEVSLINVSNANIDEILKEDLIVLGCPSMGNEELEESEMEPFVADIEKSLSGKKVALFGSYGWGSGEWMESWEERMKAAGSELVGEKGIICNEAPSGSDIDELKEFGKIIAESM</sequence>
<evidence type="ECO:0000313" key="9">
    <source>
        <dbReference type="EMBL" id="TQQ84966.1"/>
    </source>
</evidence>
<dbReference type="GO" id="GO:0010181">
    <property type="term" value="F:FMN binding"/>
    <property type="evidence" value="ECO:0007669"/>
    <property type="project" value="UniProtKB-UniRule"/>
</dbReference>
<proteinExistence type="inferred from homology"/>
<evidence type="ECO:0000313" key="10">
    <source>
        <dbReference type="Proteomes" id="UP000317863"/>
    </source>
</evidence>
<dbReference type="PROSITE" id="PS00201">
    <property type="entry name" value="FLAVODOXIN"/>
    <property type="match status" value="1"/>
</dbReference>
<dbReference type="OrthoDB" id="9790745at2"/>
<gene>
    <name evidence="9" type="ORF">EXD82_03735</name>
</gene>